<dbReference type="InterPro" id="IPR032466">
    <property type="entry name" value="Metal_Hydrolase"/>
</dbReference>
<dbReference type="SUPFAM" id="SSF51556">
    <property type="entry name" value="Metallo-dependent hydrolases"/>
    <property type="match status" value="1"/>
</dbReference>
<proteinExistence type="predicted"/>
<dbReference type="PANTHER" id="PTHR10443:SF12">
    <property type="entry name" value="DIPEPTIDASE"/>
    <property type="match status" value="1"/>
</dbReference>
<evidence type="ECO:0000313" key="1">
    <source>
        <dbReference type="EMBL" id="GAS83725.1"/>
    </source>
</evidence>
<dbReference type="CDD" id="cd01301">
    <property type="entry name" value="rDP_like"/>
    <property type="match status" value="1"/>
</dbReference>
<dbReference type="RefSeq" id="WP_062836244.1">
    <property type="nucleotide sequence ID" value="NZ_BCNV01000003.1"/>
</dbReference>
<reference evidence="2" key="2">
    <citation type="submission" date="2016-01" db="EMBL/GenBank/DDBJ databases">
        <title>Draft Genome Sequence of Paenibacillus amylolyticus Heshi-A3 that Was Isolated from Fermented Rice Bran with Aging Salted Mackerel, Which Was Named Heshiko as Traditional Fermented Seafood in Japan.</title>
        <authorList>
            <person name="Akuzawa S."/>
            <person name="Nakagawa J."/>
            <person name="Kanekatsu T."/>
            <person name="Kubota E."/>
            <person name="Ohtake R."/>
            <person name="Suzuki T."/>
            <person name="Kanesaki Y."/>
        </authorList>
    </citation>
    <scope>NUCLEOTIDE SEQUENCE [LARGE SCALE GENOMIC DNA]</scope>
    <source>
        <strain evidence="2">Heshi-A3</strain>
    </source>
</reference>
<dbReference type="Proteomes" id="UP000069697">
    <property type="component" value="Unassembled WGS sequence"/>
</dbReference>
<evidence type="ECO:0000313" key="2">
    <source>
        <dbReference type="Proteomes" id="UP000069697"/>
    </source>
</evidence>
<protein>
    <submittedName>
        <fullName evidence="1">Zinc-dependent dipeptidase, microsomal dipeptidase</fullName>
    </submittedName>
</protein>
<name>A0A100VPN0_PAEAM</name>
<dbReference type="GO" id="GO:0006508">
    <property type="term" value="P:proteolysis"/>
    <property type="evidence" value="ECO:0007669"/>
    <property type="project" value="InterPro"/>
</dbReference>
<dbReference type="GO" id="GO:0070573">
    <property type="term" value="F:metallodipeptidase activity"/>
    <property type="evidence" value="ECO:0007669"/>
    <property type="project" value="InterPro"/>
</dbReference>
<sequence length="311" mass="34942">MHIIDLHCDSLFRIWLAKGQLSFHDAPELETSKQRLIEGGVKVQGFAVFVPPNLNDTEKFQSALDQIHYFYEEVLEKNQDIKHITRWSDIEQLQEHEIGAFLTLEGVDPIGNDLHKLSILYRLGVRSVGLTWNYANLAADGALEPRGAGLSAFGCNIIEFNNKHKILTDVSHLNERGFWDTLDIADYLIASHSNAKAVYDHPRSLSDEQAKALFAKDATIHVVYFPEFIKSAAEGNATIADLIKHIDHFCSLGGVSNIGLGSDFDGITSHVEQLEHAAQSQNLINELLKQYSEEQVRGFAYNNFLRRVNSL</sequence>
<reference evidence="1 2" key="1">
    <citation type="journal article" date="2016" name="Genome Announc.">
        <title>Draft Genome Sequence of Paenibacillus amylolyticus Heshi-A3, Isolated from Fermented Rice Bran in a Japanese Fermented Seafood Dish.</title>
        <authorList>
            <person name="Akuzawa S."/>
            <person name="Nagaoka J."/>
            <person name="Kanekatsu M."/>
            <person name="Kubota E."/>
            <person name="Ohtake R."/>
            <person name="Suzuki T."/>
            <person name="Kanesaki Y."/>
        </authorList>
    </citation>
    <scope>NUCLEOTIDE SEQUENCE [LARGE SCALE GENOMIC DNA]</scope>
    <source>
        <strain evidence="1 2">Heshi-A3</strain>
    </source>
</reference>
<dbReference type="Pfam" id="PF01244">
    <property type="entry name" value="Peptidase_M19"/>
    <property type="match status" value="1"/>
</dbReference>
<comment type="caution">
    <text evidence="1">The sequence shown here is derived from an EMBL/GenBank/DDBJ whole genome shotgun (WGS) entry which is preliminary data.</text>
</comment>
<accession>A0A100VPN0</accession>
<dbReference type="Gene3D" id="3.20.20.140">
    <property type="entry name" value="Metal-dependent hydrolases"/>
    <property type="match status" value="1"/>
</dbReference>
<dbReference type="EMBL" id="BCNV01000003">
    <property type="protein sequence ID" value="GAS83725.1"/>
    <property type="molecule type" value="Genomic_DNA"/>
</dbReference>
<gene>
    <name evidence="1" type="ORF">PAHA3_3815</name>
</gene>
<dbReference type="AlphaFoldDB" id="A0A100VPN0"/>
<dbReference type="InterPro" id="IPR008257">
    <property type="entry name" value="Pept_M19"/>
</dbReference>
<organism evidence="1 2">
    <name type="scientific">Paenibacillus amylolyticus</name>
    <dbReference type="NCBI Taxonomy" id="1451"/>
    <lineage>
        <taxon>Bacteria</taxon>
        <taxon>Bacillati</taxon>
        <taxon>Bacillota</taxon>
        <taxon>Bacilli</taxon>
        <taxon>Bacillales</taxon>
        <taxon>Paenibacillaceae</taxon>
        <taxon>Paenibacillus</taxon>
    </lineage>
</organism>
<dbReference type="PROSITE" id="PS51365">
    <property type="entry name" value="RENAL_DIPEPTIDASE_2"/>
    <property type="match status" value="1"/>
</dbReference>
<dbReference type="PANTHER" id="PTHR10443">
    <property type="entry name" value="MICROSOMAL DIPEPTIDASE"/>
    <property type="match status" value="1"/>
</dbReference>